<dbReference type="Gene3D" id="3.10.129.10">
    <property type="entry name" value="Hotdog Thioesterase"/>
    <property type="match status" value="1"/>
</dbReference>
<dbReference type="PANTHER" id="PTHR30272">
    <property type="entry name" value="3-HYDROXYACYL-[ACYL-CARRIER-PROTEIN] DEHYDRATASE"/>
    <property type="match status" value="1"/>
</dbReference>
<dbReference type="RefSeq" id="WP_167216169.1">
    <property type="nucleotide sequence ID" value="NZ_CP050063.1"/>
</dbReference>
<dbReference type="GO" id="GO:0016829">
    <property type="term" value="F:lyase activity"/>
    <property type="evidence" value="ECO:0007669"/>
    <property type="project" value="UniProtKB-KW"/>
</dbReference>
<dbReference type="PANTHER" id="PTHR30272:SF1">
    <property type="entry name" value="3-HYDROXYACYL-[ACYL-CARRIER-PROTEIN] DEHYDRATASE"/>
    <property type="match status" value="1"/>
</dbReference>
<name>A0A6G9AVW4_9BACT</name>
<evidence type="ECO:0008006" key="4">
    <source>
        <dbReference type="Google" id="ProtNLM"/>
    </source>
</evidence>
<dbReference type="AlphaFoldDB" id="A0A6G9AVW4"/>
<dbReference type="InterPro" id="IPR013114">
    <property type="entry name" value="FabA_FabZ"/>
</dbReference>
<organism evidence="2 3">
    <name type="scientific">Spirosoma aureum</name>
    <dbReference type="NCBI Taxonomy" id="2692134"/>
    <lineage>
        <taxon>Bacteria</taxon>
        <taxon>Pseudomonadati</taxon>
        <taxon>Bacteroidota</taxon>
        <taxon>Cytophagia</taxon>
        <taxon>Cytophagales</taxon>
        <taxon>Cytophagaceae</taxon>
        <taxon>Spirosoma</taxon>
    </lineage>
</organism>
<keyword evidence="3" id="KW-1185">Reference proteome</keyword>
<dbReference type="Proteomes" id="UP000501802">
    <property type="component" value="Chromosome"/>
</dbReference>
<dbReference type="CDD" id="cd00493">
    <property type="entry name" value="FabA_FabZ"/>
    <property type="match status" value="1"/>
</dbReference>
<evidence type="ECO:0000313" key="3">
    <source>
        <dbReference type="Proteomes" id="UP000501802"/>
    </source>
</evidence>
<dbReference type="InterPro" id="IPR029069">
    <property type="entry name" value="HotDog_dom_sf"/>
</dbReference>
<evidence type="ECO:0000256" key="1">
    <source>
        <dbReference type="ARBA" id="ARBA00023239"/>
    </source>
</evidence>
<dbReference type="EMBL" id="CP050063">
    <property type="protein sequence ID" value="QIP16353.1"/>
    <property type="molecule type" value="Genomic_DNA"/>
</dbReference>
<protein>
    <recommendedName>
        <fullName evidence="4">Beta-hydroxyacyl-ACP dehydratase</fullName>
    </recommendedName>
</protein>
<keyword evidence="1" id="KW-0456">Lyase</keyword>
<reference evidence="2 3" key="1">
    <citation type="submission" date="2020-03" db="EMBL/GenBank/DDBJ databases">
        <authorList>
            <person name="Kim M.K."/>
        </authorList>
    </citation>
    <scope>NUCLEOTIDE SEQUENCE [LARGE SCALE GENOMIC DNA]</scope>
    <source>
        <strain evidence="2 3">BT328</strain>
    </source>
</reference>
<gene>
    <name evidence="2" type="ORF">G8759_28795</name>
</gene>
<proteinExistence type="predicted"/>
<evidence type="ECO:0000313" key="2">
    <source>
        <dbReference type="EMBL" id="QIP16353.1"/>
    </source>
</evidence>
<accession>A0A6G9AVW4</accession>
<dbReference type="KEGG" id="spib:G8759_28795"/>
<dbReference type="SUPFAM" id="SSF54637">
    <property type="entry name" value="Thioesterase/thiol ester dehydrase-isomerase"/>
    <property type="match status" value="1"/>
</dbReference>
<dbReference type="Pfam" id="PF07977">
    <property type="entry name" value="FabA"/>
    <property type="match status" value="1"/>
</dbReference>
<sequence length="163" mass="18348">MTSVTLFNQIQVDQIRPQDLLPHRPPMLLIDRVIEYLPGVSVQAETFIKPDTMFFQGHFPGEPILPGVVLVEMMFQACGIFGRLEALNVVDVSSIQKDYRPRSGRAIKIDNMTFNKPVLPNDTVRIRAVFDHRMLNFSVFKARVDIEGRGLAAKGIVTVLINA</sequence>